<dbReference type="InterPro" id="IPR024747">
    <property type="entry name" value="Pyridox_Oxase-rel"/>
</dbReference>
<evidence type="ECO:0000313" key="2">
    <source>
        <dbReference type="Proteomes" id="UP000786989"/>
    </source>
</evidence>
<proteinExistence type="predicted"/>
<dbReference type="PANTHER" id="PTHR34071">
    <property type="entry name" value="5-NITROIMIDAZOLE ANTIBIOTICS RESISTANCE PROTEIN, NIMA-FAMILY-RELATED PROTEIN-RELATED"/>
    <property type="match status" value="1"/>
</dbReference>
<organism evidence="1 2">
    <name type="scientific">Slackia equolifaciens</name>
    <dbReference type="NCBI Taxonomy" id="498718"/>
    <lineage>
        <taxon>Bacteria</taxon>
        <taxon>Bacillati</taxon>
        <taxon>Actinomycetota</taxon>
        <taxon>Coriobacteriia</taxon>
        <taxon>Eggerthellales</taxon>
        <taxon>Eggerthellaceae</taxon>
        <taxon>Slackia</taxon>
    </lineage>
</organism>
<reference evidence="1" key="2">
    <citation type="submission" date="2021-09" db="EMBL/GenBank/DDBJ databases">
        <authorList>
            <person name="Gilroy R."/>
        </authorList>
    </citation>
    <scope>NUCLEOTIDE SEQUENCE</scope>
    <source>
        <strain evidence="1">ChiGjej6B6-11269</strain>
    </source>
</reference>
<dbReference type="EMBL" id="DYWI01000016">
    <property type="protein sequence ID" value="HJF64677.1"/>
    <property type="molecule type" value="Genomic_DNA"/>
</dbReference>
<dbReference type="Pfam" id="PF12900">
    <property type="entry name" value="Pyridox_ox_2"/>
    <property type="match status" value="1"/>
</dbReference>
<reference evidence="1" key="1">
    <citation type="journal article" date="2021" name="PeerJ">
        <title>Extensive microbial diversity within the chicken gut microbiome revealed by metagenomics and culture.</title>
        <authorList>
            <person name="Gilroy R."/>
            <person name="Ravi A."/>
            <person name="Getino M."/>
            <person name="Pursley I."/>
            <person name="Horton D.L."/>
            <person name="Alikhan N.F."/>
            <person name="Baker D."/>
            <person name="Gharbi K."/>
            <person name="Hall N."/>
            <person name="Watson M."/>
            <person name="Adriaenssens E.M."/>
            <person name="Foster-Nyarko E."/>
            <person name="Jarju S."/>
            <person name="Secka A."/>
            <person name="Antonio M."/>
            <person name="Oren A."/>
            <person name="Chaudhuri R.R."/>
            <person name="La Ragione R."/>
            <person name="Hildebrand F."/>
            <person name="Pallen M.J."/>
        </authorList>
    </citation>
    <scope>NUCLEOTIDE SEQUENCE</scope>
    <source>
        <strain evidence="1">ChiGjej6B6-11269</strain>
    </source>
</reference>
<evidence type="ECO:0000313" key="1">
    <source>
        <dbReference type="EMBL" id="HJF64677.1"/>
    </source>
</evidence>
<name>A0A9D2UV80_9ACTN</name>
<dbReference type="InterPro" id="IPR012349">
    <property type="entry name" value="Split_barrel_FMN-bd"/>
</dbReference>
<dbReference type="Proteomes" id="UP000786989">
    <property type="component" value="Unassembled WGS sequence"/>
</dbReference>
<dbReference type="Gene3D" id="2.30.110.10">
    <property type="entry name" value="Electron Transport, Fmn-binding Protein, Chain A"/>
    <property type="match status" value="1"/>
</dbReference>
<protein>
    <submittedName>
        <fullName evidence="1">Pyridoxamine 5'-phosphate oxidase family protein</fullName>
    </submittedName>
</protein>
<accession>A0A9D2UV80</accession>
<sequence>MRLAKREVKDAAALRAIVEACQVVRIGAVDSEGMFIVPVNFGYEWRDCSCGCDMGADELEPSGASDAAGERGASVDGGREEGIAARPKLTLYVHSAAEGRKAEAFLRGCDVAIEMDCDGGSIKGDYSCAYSRAYRSVMGTGRISPVENAEEKVRALALIMEHAAPGAPCEFAKEAVNRVAIFRIDVDDFTGKERRPR</sequence>
<gene>
    <name evidence="1" type="ORF">K8U77_00975</name>
</gene>
<dbReference type="AlphaFoldDB" id="A0A9D2UV80"/>
<dbReference type="PANTHER" id="PTHR34071:SF2">
    <property type="entry name" value="FLAVIN-NUCLEOTIDE-BINDING PROTEIN"/>
    <property type="match status" value="1"/>
</dbReference>
<comment type="caution">
    <text evidence="1">The sequence shown here is derived from an EMBL/GenBank/DDBJ whole genome shotgun (WGS) entry which is preliminary data.</text>
</comment>
<dbReference type="SUPFAM" id="SSF50475">
    <property type="entry name" value="FMN-binding split barrel"/>
    <property type="match status" value="2"/>
</dbReference>